<dbReference type="Proteomes" id="UP000199503">
    <property type="component" value="Unassembled WGS sequence"/>
</dbReference>
<dbReference type="GO" id="GO:0003677">
    <property type="term" value="F:DNA binding"/>
    <property type="evidence" value="ECO:0007669"/>
    <property type="project" value="InterPro"/>
</dbReference>
<dbReference type="EMBL" id="FOFV01000026">
    <property type="protein sequence ID" value="SES39601.1"/>
    <property type="molecule type" value="Genomic_DNA"/>
</dbReference>
<keyword evidence="3" id="KW-1185">Reference proteome</keyword>
<feature type="domain" description="DUF5753" evidence="1">
    <location>
        <begin position="98"/>
        <end position="273"/>
    </location>
</feature>
<dbReference type="CDD" id="cd00093">
    <property type="entry name" value="HTH_XRE"/>
    <property type="match status" value="1"/>
</dbReference>
<dbReference type="STRING" id="65499.SAMN04488000_12645"/>
<name>A0A1H9X0N9_9PSEU</name>
<dbReference type="RefSeq" id="WP_089926581.1">
    <property type="nucleotide sequence ID" value="NZ_FOFV01000026.1"/>
</dbReference>
<proteinExistence type="predicted"/>
<protein>
    <submittedName>
        <fullName evidence="2">Helix-turn-helix domain-containing protein</fullName>
    </submittedName>
</protein>
<accession>A0A1H9X0N9</accession>
<dbReference type="InterPro" id="IPR010982">
    <property type="entry name" value="Lambda_DNA-bd_dom_sf"/>
</dbReference>
<dbReference type="AlphaFoldDB" id="A0A1H9X0N9"/>
<reference evidence="3" key="1">
    <citation type="submission" date="2016-10" db="EMBL/GenBank/DDBJ databases">
        <authorList>
            <person name="Varghese N."/>
            <person name="Submissions S."/>
        </authorList>
    </citation>
    <scope>NUCLEOTIDE SEQUENCE [LARGE SCALE GENOMIC DNA]</scope>
    <source>
        <strain evidence="3">DSM 44437</strain>
    </source>
</reference>
<dbReference type="Pfam" id="PF19054">
    <property type="entry name" value="DUF5753"/>
    <property type="match status" value="1"/>
</dbReference>
<dbReference type="OrthoDB" id="3672921at2"/>
<evidence type="ECO:0000259" key="1">
    <source>
        <dbReference type="Pfam" id="PF19054"/>
    </source>
</evidence>
<organism evidence="2 3">
    <name type="scientific">Lentzea albida</name>
    <dbReference type="NCBI Taxonomy" id="65499"/>
    <lineage>
        <taxon>Bacteria</taxon>
        <taxon>Bacillati</taxon>
        <taxon>Actinomycetota</taxon>
        <taxon>Actinomycetes</taxon>
        <taxon>Pseudonocardiales</taxon>
        <taxon>Pseudonocardiaceae</taxon>
        <taxon>Lentzea</taxon>
    </lineage>
</organism>
<gene>
    <name evidence="2" type="ORF">SAMN04488000_12645</name>
</gene>
<dbReference type="Pfam" id="PF13560">
    <property type="entry name" value="HTH_31"/>
    <property type="match status" value="1"/>
</dbReference>
<dbReference type="InterPro" id="IPR043917">
    <property type="entry name" value="DUF5753"/>
</dbReference>
<evidence type="ECO:0000313" key="3">
    <source>
        <dbReference type="Proteomes" id="UP000199503"/>
    </source>
</evidence>
<dbReference type="InterPro" id="IPR001387">
    <property type="entry name" value="Cro/C1-type_HTH"/>
</dbReference>
<evidence type="ECO:0000313" key="2">
    <source>
        <dbReference type="EMBL" id="SES39601.1"/>
    </source>
</evidence>
<sequence>MPQRSSTARGREFGAGVRAAIKASGMSARRVAELVGWQEAKLSDFLNGKIGCTETELALLLGLCRTPIEERDHLLDLRPATHVRGWWQKHAACPPVRLRTLVENVAVAKTLTTWHPHGLPVYLQTQDYMRAVIAASPNLQDGETDQRLQAGQELQEFLFRRDLQCTFYVHEQALHLPVGGHEAHVGQVHHLLLTAVRTNVAIRIVPTAAGAYANLSGAFTRLTFPTYEPLVFLELEGSVLIEEQGEAVKRYQEIVRSLASVSLNEERSKAVLLRVCEQLAVGGSENGHVLPGALAAGVLFRGSP</sequence>
<dbReference type="SUPFAM" id="SSF47413">
    <property type="entry name" value="lambda repressor-like DNA-binding domains"/>
    <property type="match status" value="1"/>
</dbReference>